<dbReference type="EMBL" id="MU853876">
    <property type="protein sequence ID" value="KAK3936682.1"/>
    <property type="molecule type" value="Genomic_DNA"/>
</dbReference>
<dbReference type="Proteomes" id="UP001303473">
    <property type="component" value="Unassembled WGS sequence"/>
</dbReference>
<evidence type="ECO:0000313" key="1">
    <source>
        <dbReference type="EMBL" id="KAK3936682.1"/>
    </source>
</evidence>
<keyword evidence="2" id="KW-1185">Reference proteome</keyword>
<dbReference type="CDD" id="cd11577">
    <property type="entry name" value="GH71"/>
    <property type="match status" value="1"/>
</dbReference>
<name>A0AAN6N008_9PEZI</name>
<accession>A0AAN6N008</accession>
<evidence type="ECO:0000313" key="2">
    <source>
        <dbReference type="Proteomes" id="UP001303473"/>
    </source>
</evidence>
<reference evidence="2" key="1">
    <citation type="journal article" date="2023" name="Mol. Phylogenet. Evol.">
        <title>Genome-scale phylogeny and comparative genomics of the fungal order Sordariales.</title>
        <authorList>
            <person name="Hensen N."/>
            <person name="Bonometti L."/>
            <person name="Westerberg I."/>
            <person name="Brannstrom I.O."/>
            <person name="Guillou S."/>
            <person name="Cros-Aarteil S."/>
            <person name="Calhoun S."/>
            <person name="Haridas S."/>
            <person name="Kuo A."/>
            <person name="Mondo S."/>
            <person name="Pangilinan J."/>
            <person name="Riley R."/>
            <person name="LaButti K."/>
            <person name="Andreopoulos B."/>
            <person name="Lipzen A."/>
            <person name="Chen C."/>
            <person name="Yan M."/>
            <person name="Daum C."/>
            <person name="Ng V."/>
            <person name="Clum A."/>
            <person name="Steindorff A."/>
            <person name="Ohm R.A."/>
            <person name="Martin F."/>
            <person name="Silar P."/>
            <person name="Natvig D.O."/>
            <person name="Lalanne C."/>
            <person name="Gautier V."/>
            <person name="Ament-Velasquez S.L."/>
            <person name="Kruys A."/>
            <person name="Hutchinson M.I."/>
            <person name="Powell A.J."/>
            <person name="Barry K."/>
            <person name="Miller A.N."/>
            <person name="Grigoriev I.V."/>
            <person name="Debuchy R."/>
            <person name="Gladieux P."/>
            <person name="Hiltunen Thoren M."/>
            <person name="Johannesson H."/>
        </authorList>
    </citation>
    <scope>NUCLEOTIDE SEQUENCE [LARGE SCALE GENOMIC DNA]</scope>
    <source>
        <strain evidence="2">CBS 340.73</strain>
    </source>
</reference>
<comment type="caution">
    <text evidence="1">The sequence shown here is derived from an EMBL/GenBank/DDBJ whole genome shotgun (WGS) entry which is preliminary data.</text>
</comment>
<proteinExistence type="predicted"/>
<dbReference type="Pfam" id="PF03659">
    <property type="entry name" value="Glyco_hydro_71"/>
    <property type="match status" value="1"/>
</dbReference>
<dbReference type="InterPro" id="IPR005197">
    <property type="entry name" value="Glyco_hydro_71"/>
</dbReference>
<protein>
    <submittedName>
        <fullName evidence="1">Peptidase S8/S53, subtilisin/kexin/sedolisin</fullName>
    </submittedName>
</protein>
<dbReference type="AlphaFoldDB" id="A0AAN6N008"/>
<gene>
    <name evidence="1" type="ORF">QBC46DRAFT_366760</name>
</gene>
<dbReference type="GO" id="GO:0051118">
    <property type="term" value="F:glucan endo-1,3-alpha-glucosidase activity"/>
    <property type="evidence" value="ECO:0007669"/>
    <property type="project" value="InterPro"/>
</dbReference>
<dbReference type="Gene3D" id="3.20.20.80">
    <property type="entry name" value="Glycosidases"/>
    <property type="match status" value="1"/>
</dbReference>
<organism evidence="1 2">
    <name type="scientific">Diplogelasinospora grovesii</name>
    <dbReference type="NCBI Taxonomy" id="303347"/>
    <lineage>
        <taxon>Eukaryota</taxon>
        <taxon>Fungi</taxon>
        <taxon>Dikarya</taxon>
        <taxon>Ascomycota</taxon>
        <taxon>Pezizomycotina</taxon>
        <taxon>Sordariomycetes</taxon>
        <taxon>Sordariomycetidae</taxon>
        <taxon>Sordariales</taxon>
        <taxon>Diplogelasinosporaceae</taxon>
        <taxon>Diplogelasinospora</taxon>
    </lineage>
</organism>
<sequence>MTQGRIALLSWCYEAQAKAVFAHFMVAHIDAFALNIAAGYSSNAAQVANAFKAVVSVGVNFQFFFSFDYAGNGSWAITDVESYLTGYINKAAYYRYNNQPFVSTFKGTSKAEDWVTIKANTGCFFVPDWSSAGAGPALTLAGGVADGLFSWAAWPWANAPITQFVDASYTTDLGSKPYMMPVSP</sequence>